<accession>A0ABW8BRV1</accession>
<keyword evidence="1" id="KW-0378">Hydrolase</keyword>
<evidence type="ECO:0000313" key="3">
    <source>
        <dbReference type="EMBL" id="MFI8749958.1"/>
    </source>
</evidence>
<sequence>MKRPNQQAPAHLSRTFTGTYRLTGRVVEFDNAKTPFLKLRLSDYEGDRIAMLNLNKTLVPERIGHLDFVTASGVKCLSEQFLLDEFRKATREEVRSLDTLQSLPRVYSPAPEVFDQLVKTVQSLQSEHLRGFLTRVLERKERIEVFLNAPASVTYHHAYPGGLLEHSLNVANNAVAMLRLNEPAMPRLMQETCFVAGLLHDIGKTYTYDSKGKPNAAWKLCSHDAFTLEACAYGLAYLDQHEPDIAMTLRHIWTCASPGARYGQPAAMTLARYIRDADGQNAMADNQQRAFGTKRQWGFSQIGQNVFWRPDIPALQPQ</sequence>
<gene>
    <name evidence="3" type="ORF">ACIGG6_08120</name>
</gene>
<keyword evidence="4" id="KW-1185">Reference proteome</keyword>
<dbReference type="SMART" id="SM00471">
    <property type="entry name" value="HDc"/>
    <property type="match status" value="1"/>
</dbReference>
<protein>
    <submittedName>
        <fullName evidence="3">TraI domain-containing protein</fullName>
    </submittedName>
</protein>
<dbReference type="CDD" id="cd00077">
    <property type="entry name" value="HDc"/>
    <property type="match status" value="1"/>
</dbReference>
<organism evidence="3 4">
    <name type="scientific">Vreelandella lionensis</name>
    <dbReference type="NCBI Taxonomy" id="1144478"/>
    <lineage>
        <taxon>Bacteria</taxon>
        <taxon>Pseudomonadati</taxon>
        <taxon>Pseudomonadota</taxon>
        <taxon>Gammaproteobacteria</taxon>
        <taxon>Oceanospirillales</taxon>
        <taxon>Halomonadaceae</taxon>
        <taxon>Vreelandella</taxon>
    </lineage>
</organism>
<comment type="caution">
    <text evidence="3">The sequence shown here is derived from an EMBL/GenBank/DDBJ whole genome shotgun (WGS) entry which is preliminary data.</text>
</comment>
<dbReference type="InterPro" id="IPR011119">
    <property type="entry name" value="Unchr_helicase_relaxase_TraI"/>
</dbReference>
<evidence type="ECO:0000256" key="1">
    <source>
        <dbReference type="ARBA" id="ARBA00022801"/>
    </source>
</evidence>
<dbReference type="EMBL" id="JBITWC010000010">
    <property type="protein sequence ID" value="MFI8749958.1"/>
    <property type="molecule type" value="Genomic_DNA"/>
</dbReference>
<dbReference type="PANTHER" id="PTHR37294:SF1">
    <property type="entry name" value="3'-5' EXORIBONUCLEASE YHAM"/>
    <property type="match status" value="1"/>
</dbReference>
<dbReference type="Proteomes" id="UP001614338">
    <property type="component" value="Unassembled WGS sequence"/>
</dbReference>
<feature type="domain" description="HD/PDEase" evidence="2">
    <location>
        <begin position="159"/>
        <end position="291"/>
    </location>
</feature>
<dbReference type="Gene3D" id="1.10.3210.40">
    <property type="match status" value="1"/>
</dbReference>
<name>A0ABW8BRV1_9GAMM</name>
<dbReference type="PANTHER" id="PTHR37294">
    <property type="entry name" value="3'-5' EXORIBONUCLEASE YHAM"/>
    <property type="match status" value="1"/>
</dbReference>
<dbReference type="Pfam" id="PF07514">
    <property type="entry name" value="TraI_2"/>
    <property type="match status" value="1"/>
</dbReference>
<evidence type="ECO:0000259" key="2">
    <source>
        <dbReference type="SMART" id="SM00471"/>
    </source>
</evidence>
<dbReference type="RefSeq" id="WP_399843786.1">
    <property type="nucleotide sequence ID" value="NZ_JBITWC010000010.1"/>
</dbReference>
<dbReference type="SUPFAM" id="SSF109604">
    <property type="entry name" value="HD-domain/PDEase-like"/>
    <property type="match status" value="1"/>
</dbReference>
<evidence type="ECO:0000313" key="4">
    <source>
        <dbReference type="Proteomes" id="UP001614338"/>
    </source>
</evidence>
<reference evidence="3 4" key="1">
    <citation type="submission" date="2024-10" db="EMBL/GenBank/DDBJ databases">
        <title>The Natural Products Discovery Center: Release of the First 8490 Sequenced Strains for Exploring Actinobacteria Biosynthetic Diversity.</title>
        <authorList>
            <person name="Kalkreuter E."/>
            <person name="Kautsar S.A."/>
            <person name="Yang D."/>
            <person name="Bader C.D."/>
            <person name="Teijaro C.N."/>
            <person name="Fluegel L."/>
            <person name="Davis C.M."/>
            <person name="Simpson J.R."/>
            <person name="Lauterbach L."/>
            <person name="Steele A.D."/>
            <person name="Gui C."/>
            <person name="Meng S."/>
            <person name="Li G."/>
            <person name="Viehrig K."/>
            <person name="Ye F."/>
            <person name="Su P."/>
            <person name="Kiefer A.F."/>
            <person name="Nichols A."/>
            <person name="Cepeda A.J."/>
            <person name="Yan W."/>
            <person name="Fan B."/>
            <person name="Jiang Y."/>
            <person name="Adhikari A."/>
            <person name="Zheng C.-J."/>
            <person name="Schuster L."/>
            <person name="Cowan T.M."/>
            <person name="Smanski M.J."/>
            <person name="Chevrette M.G."/>
            <person name="De Carvalho L.P.S."/>
            <person name="Shen B."/>
        </authorList>
    </citation>
    <scope>NUCLEOTIDE SEQUENCE [LARGE SCALE GENOMIC DNA]</scope>
    <source>
        <strain evidence="3 4">NPDC077409</strain>
    </source>
</reference>
<dbReference type="InterPro" id="IPR050798">
    <property type="entry name" value="YhaM_exoribonuc/phosphodiest"/>
</dbReference>
<dbReference type="InterPro" id="IPR003607">
    <property type="entry name" value="HD/PDEase_dom"/>
</dbReference>
<proteinExistence type="predicted"/>